<feature type="domain" description="Fibrinogen C-terminal" evidence="2">
    <location>
        <begin position="29"/>
        <end position="142"/>
    </location>
</feature>
<feature type="non-terminal residue" evidence="3">
    <location>
        <position position="1"/>
    </location>
</feature>
<evidence type="ECO:0000259" key="2">
    <source>
        <dbReference type="PROSITE" id="PS51406"/>
    </source>
</evidence>
<name>A0ABQ9DXY4_TEGGR</name>
<keyword evidence="4" id="KW-1185">Reference proteome</keyword>
<dbReference type="Proteomes" id="UP001217089">
    <property type="component" value="Unassembled WGS sequence"/>
</dbReference>
<dbReference type="SMART" id="SM00186">
    <property type="entry name" value="FBG"/>
    <property type="match status" value="1"/>
</dbReference>
<comment type="caution">
    <text evidence="3">The sequence shown here is derived from an EMBL/GenBank/DDBJ whole genome shotgun (WGS) entry which is preliminary data.</text>
</comment>
<dbReference type="InterPro" id="IPR002181">
    <property type="entry name" value="Fibrinogen_a/b/g_C_dom"/>
</dbReference>
<dbReference type="PROSITE" id="PS51406">
    <property type="entry name" value="FIBRINOGEN_C_2"/>
    <property type="match status" value="1"/>
</dbReference>
<dbReference type="Gene3D" id="3.90.215.10">
    <property type="entry name" value="Gamma Fibrinogen, chain A, domain 1"/>
    <property type="match status" value="1"/>
</dbReference>
<dbReference type="Pfam" id="PF00147">
    <property type="entry name" value="Fibrinogen_C"/>
    <property type="match status" value="1"/>
</dbReference>
<sequence>QYQPEDCLALYQCGHKTDGVYKIYPPGTDWTNTWKYAKYRIFSVESVNRRYRLNIDGYVGTAGDSLSLHDGQGFYTKDADTNDKCATKYSGAWWYQSCHYSNLNGKYFRGGNHTSFGDGMEWFHWKGYQYGMKTSVMKFRRR</sequence>
<gene>
    <name evidence="3" type="ORF">KUTeg_024675</name>
</gene>
<dbReference type="EMBL" id="JARBDR010000923">
    <property type="protein sequence ID" value="KAJ8298144.1"/>
    <property type="molecule type" value="Genomic_DNA"/>
</dbReference>
<organism evidence="3 4">
    <name type="scientific">Tegillarca granosa</name>
    <name type="common">Malaysian cockle</name>
    <name type="synonym">Anadara granosa</name>
    <dbReference type="NCBI Taxonomy" id="220873"/>
    <lineage>
        <taxon>Eukaryota</taxon>
        <taxon>Metazoa</taxon>
        <taxon>Spiralia</taxon>
        <taxon>Lophotrochozoa</taxon>
        <taxon>Mollusca</taxon>
        <taxon>Bivalvia</taxon>
        <taxon>Autobranchia</taxon>
        <taxon>Pteriomorphia</taxon>
        <taxon>Arcoida</taxon>
        <taxon>Arcoidea</taxon>
        <taxon>Arcidae</taxon>
        <taxon>Tegillarca</taxon>
    </lineage>
</organism>
<dbReference type="InterPro" id="IPR020837">
    <property type="entry name" value="Fibrinogen_CS"/>
</dbReference>
<dbReference type="InterPro" id="IPR014716">
    <property type="entry name" value="Fibrinogen_a/b/g_C_1"/>
</dbReference>
<dbReference type="InterPro" id="IPR050373">
    <property type="entry name" value="Fibrinogen_C-term_domain"/>
</dbReference>
<evidence type="ECO:0000313" key="4">
    <source>
        <dbReference type="Proteomes" id="UP001217089"/>
    </source>
</evidence>
<dbReference type="PANTHER" id="PTHR19143">
    <property type="entry name" value="FIBRINOGEN/TENASCIN/ANGIOPOEITIN"/>
    <property type="match status" value="1"/>
</dbReference>
<proteinExistence type="predicted"/>
<protein>
    <recommendedName>
        <fullName evidence="2">Fibrinogen C-terminal domain-containing protein</fullName>
    </recommendedName>
</protein>
<reference evidence="3 4" key="1">
    <citation type="submission" date="2022-12" db="EMBL/GenBank/DDBJ databases">
        <title>Chromosome-level genome of Tegillarca granosa.</title>
        <authorList>
            <person name="Kim J."/>
        </authorList>
    </citation>
    <scope>NUCLEOTIDE SEQUENCE [LARGE SCALE GENOMIC DNA]</scope>
    <source>
        <strain evidence="3">Teg-2019</strain>
        <tissue evidence="3">Adductor muscle</tissue>
    </source>
</reference>
<evidence type="ECO:0000256" key="1">
    <source>
        <dbReference type="ARBA" id="ARBA00023157"/>
    </source>
</evidence>
<accession>A0ABQ9DXY4</accession>
<dbReference type="SUPFAM" id="SSF56496">
    <property type="entry name" value="Fibrinogen C-terminal domain-like"/>
    <property type="match status" value="1"/>
</dbReference>
<dbReference type="InterPro" id="IPR036056">
    <property type="entry name" value="Fibrinogen-like_C"/>
</dbReference>
<dbReference type="PROSITE" id="PS00514">
    <property type="entry name" value="FIBRINOGEN_C_1"/>
    <property type="match status" value="1"/>
</dbReference>
<keyword evidence="1" id="KW-1015">Disulfide bond</keyword>
<evidence type="ECO:0000313" key="3">
    <source>
        <dbReference type="EMBL" id="KAJ8298144.1"/>
    </source>
</evidence>